<dbReference type="SUPFAM" id="SSF53032">
    <property type="entry name" value="tRNA-intron endonuclease catalytic domain-like"/>
    <property type="match status" value="1"/>
</dbReference>
<evidence type="ECO:0000256" key="5">
    <source>
        <dbReference type="PIRNR" id="PIRNR017250"/>
    </source>
</evidence>
<feature type="domain" description="tRNA intron endonuclease catalytic" evidence="8">
    <location>
        <begin position="214"/>
        <end position="281"/>
    </location>
</feature>
<dbReference type="InterPro" id="IPR036167">
    <property type="entry name" value="tRNA_intron_Endo_cat-like_sf"/>
</dbReference>
<evidence type="ECO:0000256" key="1">
    <source>
        <dbReference type="ARBA" id="ARBA00008078"/>
    </source>
</evidence>
<feature type="active site" evidence="6">
    <location>
        <position position="275"/>
    </location>
</feature>
<protein>
    <recommendedName>
        <fullName evidence="5">tRNA-splicing endonuclease subunit Sen34</fullName>
        <ecNumber evidence="5">4.6.1.16</ecNumber>
    </recommendedName>
</protein>
<dbReference type="CDD" id="cd22363">
    <property type="entry name" value="tRNA-intron_lyase_C"/>
    <property type="match status" value="1"/>
</dbReference>
<dbReference type="GeneID" id="85320607"/>
<dbReference type="PIRSF" id="PIRSF017250">
    <property type="entry name" value="tRNA_splic_SEN34"/>
    <property type="match status" value="1"/>
</dbReference>
<reference evidence="10" key="1">
    <citation type="submission" date="2023-06" db="EMBL/GenBank/DDBJ databases">
        <title>Genome-scale phylogeny and comparative genomics of the fungal order Sordariales.</title>
        <authorList>
            <consortium name="Lawrence Berkeley National Laboratory"/>
            <person name="Hensen N."/>
            <person name="Bonometti L."/>
            <person name="Westerberg I."/>
            <person name="Brannstrom I.O."/>
            <person name="Guillou S."/>
            <person name="Cros-Aarteil S."/>
            <person name="Calhoun S."/>
            <person name="Haridas S."/>
            <person name="Kuo A."/>
            <person name="Mondo S."/>
            <person name="Pangilinan J."/>
            <person name="Riley R."/>
            <person name="LaButti K."/>
            <person name="Andreopoulos B."/>
            <person name="Lipzen A."/>
            <person name="Chen C."/>
            <person name="Yanf M."/>
            <person name="Daum C."/>
            <person name="Ng V."/>
            <person name="Clum A."/>
            <person name="Steindorff A."/>
            <person name="Ohm R."/>
            <person name="Martin F."/>
            <person name="Silar P."/>
            <person name="Natvig D."/>
            <person name="Lalanne C."/>
            <person name="Gautier V."/>
            <person name="Ament-velasquez S.L."/>
            <person name="Kruys A."/>
            <person name="Hutchinson M.I."/>
            <person name="Powell A.J."/>
            <person name="Barry K."/>
            <person name="Miller A.N."/>
            <person name="Grigoriev I.V."/>
            <person name="Debuchy R."/>
            <person name="Gladieux P."/>
            <person name="Thoren M.H."/>
            <person name="Johannesson H."/>
        </authorList>
    </citation>
    <scope>NUCLEOTIDE SEQUENCE</scope>
    <source>
        <strain evidence="10">SMH2392-1A</strain>
    </source>
</reference>
<proteinExistence type="inferred from homology"/>
<accession>A0AA40AUM7</accession>
<keyword evidence="11" id="KW-1185">Reference proteome</keyword>
<feature type="compositionally biased region" description="Basic and acidic residues" evidence="7">
    <location>
        <begin position="128"/>
        <end position="137"/>
    </location>
</feature>
<evidence type="ECO:0000313" key="11">
    <source>
        <dbReference type="Proteomes" id="UP001172101"/>
    </source>
</evidence>
<evidence type="ECO:0000256" key="4">
    <source>
        <dbReference type="ARBA" id="ARBA00059865"/>
    </source>
</evidence>
<dbReference type="PANTHER" id="PTHR13070:SF0">
    <property type="entry name" value="TRNA-SPLICING ENDONUCLEASE SUBUNIT SEN34"/>
    <property type="match status" value="1"/>
</dbReference>
<gene>
    <name evidence="10" type="ORF">B0T26DRAFT_641418</name>
</gene>
<dbReference type="GO" id="GO:0000213">
    <property type="term" value="F:tRNA-intron lyase activity"/>
    <property type="evidence" value="ECO:0007669"/>
    <property type="project" value="UniProtKB-UniRule"/>
</dbReference>
<dbReference type="Proteomes" id="UP001172101">
    <property type="component" value="Unassembled WGS sequence"/>
</dbReference>
<evidence type="ECO:0000259" key="9">
    <source>
        <dbReference type="Pfam" id="PF26577"/>
    </source>
</evidence>
<keyword evidence="2 5" id="KW-0819">tRNA processing</keyword>
<comment type="caution">
    <text evidence="10">The sequence shown here is derived from an EMBL/GenBank/DDBJ whole genome shotgun (WGS) entry which is preliminary data.</text>
</comment>
<evidence type="ECO:0000256" key="2">
    <source>
        <dbReference type="ARBA" id="ARBA00022694"/>
    </source>
</evidence>
<comment type="similarity">
    <text evidence="1 5">Belongs to the tRNA-intron endonuclease family.</text>
</comment>
<dbReference type="InterPro" id="IPR006677">
    <property type="entry name" value="tRNA_intron_Endonuc_cat-like"/>
</dbReference>
<evidence type="ECO:0000256" key="3">
    <source>
        <dbReference type="ARBA" id="ARBA00023239"/>
    </source>
</evidence>
<feature type="region of interest" description="Disordered" evidence="7">
    <location>
        <begin position="122"/>
        <end position="152"/>
    </location>
</feature>
<dbReference type="GO" id="GO:0000214">
    <property type="term" value="C:tRNA-intron endonuclease complex"/>
    <property type="evidence" value="ECO:0007669"/>
    <property type="project" value="UniProtKB-UniRule"/>
</dbReference>
<dbReference type="Pfam" id="PF01974">
    <property type="entry name" value="tRNA_int_endo"/>
    <property type="match status" value="1"/>
</dbReference>
<dbReference type="AlphaFoldDB" id="A0AA40AUM7"/>
<evidence type="ECO:0000259" key="8">
    <source>
        <dbReference type="Pfam" id="PF01974"/>
    </source>
</evidence>
<dbReference type="Gene3D" id="3.40.1350.10">
    <property type="match status" value="1"/>
</dbReference>
<dbReference type="FunFam" id="3.40.1350.10:FF:000008">
    <property type="entry name" value="tRNA-splicing endonuclease subunit Sen34"/>
    <property type="match status" value="1"/>
</dbReference>
<organism evidence="10 11">
    <name type="scientific">Lasiosphaeria miniovina</name>
    <dbReference type="NCBI Taxonomy" id="1954250"/>
    <lineage>
        <taxon>Eukaryota</taxon>
        <taxon>Fungi</taxon>
        <taxon>Dikarya</taxon>
        <taxon>Ascomycota</taxon>
        <taxon>Pezizomycotina</taxon>
        <taxon>Sordariomycetes</taxon>
        <taxon>Sordariomycetidae</taxon>
        <taxon>Sordariales</taxon>
        <taxon>Lasiosphaeriaceae</taxon>
        <taxon>Lasiosphaeria</taxon>
    </lineage>
</organism>
<sequence length="316" mass="34296">MASPVADRQVRISKIAGRYLVFDIDDVVHIRRQHGICSVFTGTMPQNATQNVLLGLPVELYAEEARLLVDKKAAYIADESADHLTQLKTMDETARREYIASLKSQRRNAQLVFADAKARSLAKHADKRKPSPRDQVSKDGPAIGSGLDDKKTSIIDGAGGDTLFDSRPVSKPVPKTVTVEAMPAITPTTSNALIRPNPSSVAALELPSSDLLLAYLNARGYFITPGLRFGGDYSVYPGDPFRFHAHYLANSYGWDEEIPMLDLLTSGRLGTAVKKSYLFGAARNDQKAAGGPNVSADGDKGGDEDVRVFCVEWAAM</sequence>
<comment type="function">
    <text evidence="4">Constitutes one of the two catalytic subunit of the tRNA-splicing endonuclease complex, a complex responsible for identification and cleavage of the splice sites in pre-tRNA. It cleaves pre-tRNA at the 5'- and 3'-splice sites to release the intron. The products are an intron and two tRNA half-molecules bearing 2',3'-cyclic phosphate and 5'-OH termini. There are no conserved sequences at the splice sites, but the intron is invariably located at the same site in the gene, placing the splice sites an invariant distance from the constant structural features of the tRNA body. It probably carries the active site for 3'-splice site cleavage.</text>
</comment>
<evidence type="ECO:0000313" key="10">
    <source>
        <dbReference type="EMBL" id="KAK0722274.1"/>
    </source>
</evidence>
<dbReference type="EMBL" id="JAUIRO010000003">
    <property type="protein sequence ID" value="KAK0722274.1"/>
    <property type="molecule type" value="Genomic_DNA"/>
</dbReference>
<dbReference type="InterPro" id="IPR011856">
    <property type="entry name" value="tRNA_endonuc-like_dom_sf"/>
</dbReference>
<dbReference type="InterPro" id="IPR016690">
    <property type="entry name" value="TSEN34"/>
</dbReference>
<evidence type="ECO:0000256" key="6">
    <source>
        <dbReference type="PIRSR" id="PIRSR017250-50"/>
    </source>
</evidence>
<dbReference type="PANTHER" id="PTHR13070">
    <property type="entry name" value="TRNA-SPLICING ENDONUCLEASE SUBUNIT SEN34-RELATED"/>
    <property type="match status" value="1"/>
</dbReference>
<feature type="domain" description="TSEN34 N-terminal" evidence="9">
    <location>
        <begin position="10"/>
        <end position="78"/>
    </location>
</feature>
<dbReference type="EC" id="4.6.1.16" evidence="5"/>
<feature type="active site" evidence="6">
    <location>
        <position position="236"/>
    </location>
</feature>
<dbReference type="Pfam" id="PF26577">
    <property type="entry name" value="TSEN34_N"/>
    <property type="match status" value="1"/>
</dbReference>
<keyword evidence="3 5" id="KW-0456">Lyase</keyword>
<dbReference type="GO" id="GO:0000379">
    <property type="term" value="P:tRNA-type intron splice site recognition and cleavage"/>
    <property type="evidence" value="ECO:0007669"/>
    <property type="project" value="UniProtKB-UniRule"/>
</dbReference>
<name>A0AA40AUM7_9PEZI</name>
<feature type="active site" evidence="6">
    <location>
        <position position="244"/>
    </location>
</feature>
<dbReference type="InterPro" id="IPR059049">
    <property type="entry name" value="TSEN34_N"/>
</dbReference>
<evidence type="ECO:0000256" key="7">
    <source>
        <dbReference type="SAM" id="MobiDB-lite"/>
    </source>
</evidence>
<dbReference type="RefSeq" id="XP_060298198.1">
    <property type="nucleotide sequence ID" value="XM_060437337.1"/>
</dbReference>
<dbReference type="GO" id="GO:0003676">
    <property type="term" value="F:nucleic acid binding"/>
    <property type="evidence" value="ECO:0007669"/>
    <property type="project" value="InterPro"/>
</dbReference>